<dbReference type="Gene3D" id="2.60.120.10">
    <property type="entry name" value="Jelly Rolls"/>
    <property type="match status" value="1"/>
</dbReference>
<gene>
    <name evidence="3" type="ORF">DYB28_015273</name>
</gene>
<keyword evidence="1" id="KW-0407">Ion channel</keyword>
<dbReference type="AlphaFoldDB" id="A0A9X8DQA1"/>
<name>A0A9X8DQA1_APHAT</name>
<dbReference type="GO" id="GO:0044877">
    <property type="term" value="F:protein-containing complex binding"/>
    <property type="evidence" value="ECO:0007669"/>
    <property type="project" value="TreeGrafter"/>
</dbReference>
<dbReference type="GO" id="GO:0005221">
    <property type="term" value="F:intracellularly cyclic nucleotide-activated monoatomic cation channel activity"/>
    <property type="evidence" value="ECO:0007669"/>
    <property type="project" value="InterPro"/>
</dbReference>
<protein>
    <recommendedName>
        <fullName evidence="2">Cyclic nucleotide-binding domain-containing protein</fullName>
    </recommendedName>
</protein>
<dbReference type="InterPro" id="IPR050866">
    <property type="entry name" value="CNG_cation_channel"/>
</dbReference>
<comment type="caution">
    <text evidence="3">The sequence shown here is derived from an EMBL/GenBank/DDBJ whole genome shotgun (WGS) entry which is preliminary data.</text>
</comment>
<dbReference type="PANTHER" id="PTHR45638:SF11">
    <property type="entry name" value="CYCLIC NUCLEOTIDE-GATED CATION CHANNEL SUBUNIT A"/>
    <property type="match status" value="1"/>
</dbReference>
<dbReference type="PROSITE" id="PS50042">
    <property type="entry name" value="CNMP_BINDING_3"/>
    <property type="match status" value="1"/>
</dbReference>
<dbReference type="InterPro" id="IPR018490">
    <property type="entry name" value="cNMP-bd_dom_sf"/>
</dbReference>
<accession>A0A9X8DQA1</accession>
<evidence type="ECO:0000313" key="4">
    <source>
        <dbReference type="Proteomes" id="UP000275652"/>
    </source>
</evidence>
<feature type="non-terminal residue" evidence="3">
    <location>
        <position position="1"/>
    </location>
</feature>
<evidence type="ECO:0000313" key="3">
    <source>
        <dbReference type="EMBL" id="RLO01708.1"/>
    </source>
</evidence>
<dbReference type="InterPro" id="IPR014710">
    <property type="entry name" value="RmlC-like_jellyroll"/>
</dbReference>
<keyword evidence="1" id="KW-0813">Transport</keyword>
<dbReference type="InterPro" id="IPR000595">
    <property type="entry name" value="cNMP-bd_dom"/>
</dbReference>
<sequence>GEYGRHMYFLVKGSVEVVIGAGTSKEIVCKVLTEGSFFGELAMLLSSKRCASVRAKSFGILYVLSRNGMDRIRTHYPGRSQISREIRSKLLKIKIDTLAQPDASNLVSHLPMEETFAVEMEKPIEDAFALIDQVLNKLMVFYGGGEKGKRRSVACVVQHLKKFDFNTQTYDDAAEASGPRKSQSLAGRYISGDPKVAMAKAGKKIANMNKFLMSMGADKISRFQSMPRRNSAIITSQSLREVRELARPNDAVKEVDDLPSTPKYTELDHQFLKRDPTVGLLPVSPCPGATHPY</sequence>
<dbReference type="Proteomes" id="UP000275652">
    <property type="component" value="Unassembled WGS sequence"/>
</dbReference>
<keyword evidence="1" id="KW-0406">Ion transport</keyword>
<proteinExistence type="predicted"/>
<dbReference type="Pfam" id="PF00027">
    <property type="entry name" value="cNMP_binding"/>
    <property type="match status" value="1"/>
</dbReference>
<dbReference type="CDD" id="cd00038">
    <property type="entry name" value="CAP_ED"/>
    <property type="match status" value="1"/>
</dbReference>
<feature type="domain" description="Cyclic nucleotide-binding" evidence="2">
    <location>
        <begin position="1"/>
        <end position="72"/>
    </location>
</feature>
<dbReference type="PANTHER" id="PTHR45638">
    <property type="entry name" value="CYCLIC NUCLEOTIDE-GATED CATION CHANNEL SUBUNIT A"/>
    <property type="match status" value="1"/>
</dbReference>
<evidence type="ECO:0000256" key="1">
    <source>
        <dbReference type="ARBA" id="ARBA00023286"/>
    </source>
</evidence>
<keyword evidence="1" id="KW-1071">Ligand-gated ion channel</keyword>
<organism evidence="3 4">
    <name type="scientific">Aphanomyces astaci</name>
    <name type="common">Crayfish plague agent</name>
    <dbReference type="NCBI Taxonomy" id="112090"/>
    <lineage>
        <taxon>Eukaryota</taxon>
        <taxon>Sar</taxon>
        <taxon>Stramenopiles</taxon>
        <taxon>Oomycota</taxon>
        <taxon>Saprolegniomycetes</taxon>
        <taxon>Saprolegniales</taxon>
        <taxon>Verrucalvaceae</taxon>
        <taxon>Aphanomyces</taxon>
    </lineage>
</organism>
<dbReference type="SUPFAM" id="SSF51206">
    <property type="entry name" value="cAMP-binding domain-like"/>
    <property type="match status" value="1"/>
</dbReference>
<reference evidence="3 4" key="1">
    <citation type="journal article" date="2018" name="J. Invertebr. Pathol.">
        <title>New genotyping method for the causative agent of crayfish plague (Aphanomyces astaci) based on whole genome data.</title>
        <authorList>
            <person name="Minardi D."/>
            <person name="Studholme D.J."/>
            <person name="van der Giezen M."/>
            <person name="Pretto T."/>
            <person name="Oidtmann B."/>
        </authorList>
    </citation>
    <scope>NUCLEOTIDE SEQUENCE [LARGE SCALE GENOMIC DNA]</scope>
    <source>
        <strain evidence="3 4">KB13</strain>
    </source>
</reference>
<dbReference type="EMBL" id="QUTI01035509">
    <property type="protein sequence ID" value="RLO01708.1"/>
    <property type="molecule type" value="Genomic_DNA"/>
</dbReference>
<evidence type="ECO:0000259" key="2">
    <source>
        <dbReference type="PROSITE" id="PS50042"/>
    </source>
</evidence>